<dbReference type="GO" id="GO:0005829">
    <property type="term" value="C:cytosol"/>
    <property type="evidence" value="ECO:0007669"/>
    <property type="project" value="TreeGrafter"/>
</dbReference>
<dbReference type="PROSITE" id="PS51197">
    <property type="entry name" value="HTH_RRF2_2"/>
    <property type="match status" value="1"/>
</dbReference>
<dbReference type="EMBL" id="JADKGY010000006">
    <property type="protein sequence ID" value="MBK9982452.1"/>
    <property type="molecule type" value="Genomic_DNA"/>
</dbReference>
<dbReference type="InterPro" id="IPR036388">
    <property type="entry name" value="WH-like_DNA-bd_sf"/>
</dbReference>
<evidence type="ECO:0000313" key="2">
    <source>
        <dbReference type="Proteomes" id="UP000808337"/>
    </source>
</evidence>
<accession>A0A9D7XT77</accession>
<reference evidence="1 2" key="1">
    <citation type="submission" date="2020-10" db="EMBL/GenBank/DDBJ databases">
        <title>Connecting structure to function with the recovery of over 1000 high-quality activated sludge metagenome-assembled genomes encoding full-length rRNA genes using long-read sequencing.</title>
        <authorList>
            <person name="Singleton C.M."/>
            <person name="Petriglieri F."/>
            <person name="Kristensen J.M."/>
            <person name="Kirkegaard R.H."/>
            <person name="Michaelsen T.Y."/>
            <person name="Andersen M.H."/>
            <person name="Karst S.M."/>
            <person name="Dueholm M.S."/>
            <person name="Nielsen P.H."/>
            <person name="Albertsen M."/>
        </authorList>
    </citation>
    <scope>NUCLEOTIDE SEQUENCE [LARGE SCALE GENOMIC DNA]</scope>
    <source>
        <strain evidence="1">Ribe_18-Q3-R11-54_MAXAC.273</strain>
    </source>
</reference>
<dbReference type="Pfam" id="PF02082">
    <property type="entry name" value="Rrf2"/>
    <property type="match status" value="1"/>
</dbReference>
<proteinExistence type="predicted"/>
<comment type="caution">
    <text evidence="1">The sequence shown here is derived from an EMBL/GenBank/DDBJ whole genome shotgun (WGS) entry which is preliminary data.</text>
</comment>
<dbReference type="NCBIfam" id="TIGR00738">
    <property type="entry name" value="rrf2_super"/>
    <property type="match status" value="1"/>
</dbReference>
<organism evidence="1 2">
    <name type="scientific">Candidatus Opimibacter skivensis</name>
    <dbReference type="NCBI Taxonomy" id="2982028"/>
    <lineage>
        <taxon>Bacteria</taxon>
        <taxon>Pseudomonadati</taxon>
        <taxon>Bacteroidota</taxon>
        <taxon>Saprospiria</taxon>
        <taxon>Saprospirales</taxon>
        <taxon>Saprospiraceae</taxon>
        <taxon>Candidatus Opimibacter</taxon>
    </lineage>
</organism>
<gene>
    <name evidence="1" type="ORF">IPP15_08510</name>
</gene>
<dbReference type="InterPro" id="IPR000944">
    <property type="entry name" value="Tscrpt_reg_Rrf2"/>
</dbReference>
<dbReference type="PANTHER" id="PTHR33221">
    <property type="entry name" value="WINGED HELIX-TURN-HELIX TRANSCRIPTIONAL REGULATOR, RRF2 FAMILY"/>
    <property type="match status" value="1"/>
</dbReference>
<dbReference type="PANTHER" id="PTHR33221:SF14">
    <property type="entry name" value="HTH-TYPE TRANSCRIPTIONAL REGULATOR AQ_268-RELATED"/>
    <property type="match status" value="1"/>
</dbReference>
<dbReference type="SUPFAM" id="SSF46785">
    <property type="entry name" value="Winged helix' DNA-binding domain"/>
    <property type="match status" value="1"/>
</dbReference>
<dbReference type="Gene3D" id="1.10.10.10">
    <property type="entry name" value="Winged helix-like DNA-binding domain superfamily/Winged helix DNA-binding domain"/>
    <property type="match status" value="1"/>
</dbReference>
<dbReference type="GO" id="GO:0003700">
    <property type="term" value="F:DNA-binding transcription factor activity"/>
    <property type="evidence" value="ECO:0007669"/>
    <property type="project" value="TreeGrafter"/>
</dbReference>
<protein>
    <submittedName>
        <fullName evidence="1">Rrf2 family transcriptional regulator</fullName>
    </submittedName>
</protein>
<sequence length="152" mass="16865">MFSKSTEYALRAIIYLAQKSSANQKVGIAELADAIGSPRSFTAKILQNLTRDNKLINSVTGPNGGFYLTDKAKKKSLLHVLSLLEEEGIITGCILGLKECSEVNPCPMHSQYKNIKPLLLDMLDHKTINQLASEMVDPKIVIHNIKRKTNKQ</sequence>
<dbReference type="InterPro" id="IPR036390">
    <property type="entry name" value="WH_DNA-bd_sf"/>
</dbReference>
<evidence type="ECO:0000313" key="1">
    <source>
        <dbReference type="EMBL" id="MBK9982452.1"/>
    </source>
</evidence>
<name>A0A9D7XT77_9BACT</name>
<dbReference type="Proteomes" id="UP000808337">
    <property type="component" value="Unassembled WGS sequence"/>
</dbReference>
<dbReference type="AlphaFoldDB" id="A0A9D7XT77"/>